<sequence length="213" mass="24565">MQIGHNLKAMIEYHFEQFSKHREEVKKIRNISKAKIEDHFEQFPKHREMVFNFCAPQPSKGNRGKLHYPQQYPQPIPQYNGINNSALLLSSSNHNIRTYQNAENFVEQLPYPQQSPPQHMFAPPNTLAFSGLNVNDNSVRMSNGSLGALPLVGATQCTFNNQLRAEKPQTLSPRPTWGQLPSEIPNDGEPYFDDFFQENFQEDFQQMSKQSQL</sequence>
<name>A0A914P947_9BILA</name>
<evidence type="ECO:0000313" key="2">
    <source>
        <dbReference type="WBParaSite" id="PDA_v2.g14567.t1"/>
    </source>
</evidence>
<dbReference type="AlphaFoldDB" id="A0A914P947"/>
<reference evidence="2" key="1">
    <citation type="submission" date="2022-11" db="UniProtKB">
        <authorList>
            <consortium name="WormBaseParasite"/>
        </authorList>
    </citation>
    <scope>IDENTIFICATION</scope>
</reference>
<dbReference type="WBParaSite" id="PDA_v2.g14567.t1">
    <property type="protein sequence ID" value="PDA_v2.g14567.t1"/>
    <property type="gene ID" value="PDA_v2.g14567"/>
</dbReference>
<keyword evidence="1" id="KW-1185">Reference proteome</keyword>
<protein>
    <submittedName>
        <fullName evidence="2">Uncharacterized protein</fullName>
    </submittedName>
</protein>
<accession>A0A914P947</accession>
<dbReference type="Proteomes" id="UP000887578">
    <property type="component" value="Unplaced"/>
</dbReference>
<proteinExistence type="predicted"/>
<organism evidence="1 2">
    <name type="scientific">Panagrolaimus davidi</name>
    <dbReference type="NCBI Taxonomy" id="227884"/>
    <lineage>
        <taxon>Eukaryota</taxon>
        <taxon>Metazoa</taxon>
        <taxon>Ecdysozoa</taxon>
        <taxon>Nematoda</taxon>
        <taxon>Chromadorea</taxon>
        <taxon>Rhabditida</taxon>
        <taxon>Tylenchina</taxon>
        <taxon>Panagrolaimomorpha</taxon>
        <taxon>Panagrolaimoidea</taxon>
        <taxon>Panagrolaimidae</taxon>
        <taxon>Panagrolaimus</taxon>
    </lineage>
</organism>
<evidence type="ECO:0000313" key="1">
    <source>
        <dbReference type="Proteomes" id="UP000887578"/>
    </source>
</evidence>